<evidence type="ECO:0000256" key="1">
    <source>
        <dbReference type="SAM" id="SignalP"/>
    </source>
</evidence>
<proteinExistence type="predicted"/>
<protein>
    <submittedName>
        <fullName evidence="2">Uncharacterized protein</fullName>
    </submittedName>
</protein>
<evidence type="ECO:0000313" key="2">
    <source>
        <dbReference type="EMBL" id="CAK0732617.1"/>
    </source>
</evidence>
<dbReference type="AlphaFoldDB" id="A0AAV1HPR8"/>
<reference evidence="2 3" key="1">
    <citation type="submission" date="2023-10" db="EMBL/GenBank/DDBJ databases">
        <authorList>
            <person name="Maclean D."/>
            <person name="Macfadyen A."/>
        </authorList>
    </citation>
    <scope>NUCLEOTIDE SEQUENCE [LARGE SCALE GENOMIC DNA]</scope>
</reference>
<gene>
    <name evidence="2" type="ORF">CVIRNUC_000156</name>
</gene>
<comment type="caution">
    <text evidence="2">The sequence shown here is derived from an EMBL/GenBank/DDBJ whole genome shotgun (WGS) entry which is preliminary data.</text>
</comment>
<feature type="chain" id="PRO_5043875051" evidence="1">
    <location>
        <begin position="20"/>
        <end position="330"/>
    </location>
</feature>
<feature type="signal peptide" evidence="1">
    <location>
        <begin position="1"/>
        <end position="19"/>
    </location>
</feature>
<keyword evidence="1" id="KW-0732">Signal</keyword>
<sequence length="330" mass="36160">MRAALRLLLCSTLIFSASASRSSCKIFQGYGGGFMVNVLNVIHTVAFNTEDTETLFFDDSHHFYHCSNTNHSWPVFFNGAVPVPYPEEEQVLETCTTVTTDDMFRKRLIVSRKAMGVDPDDLSTREDAAPVKELYMKLADATRRVWVLSDVMQSIVKYETAYVHIMKEHRLVIGIQARGGDKLQEQKGYATQLAALLAGGPSAFAAVRRDLGEEKLAGSLCIVVGDDVAVAERMAKVAADALGCLIMNRAIPGPERSAHDAEAFNASPLAHRCYAAQRIIADVEVLAAADIFVGARLSNVASLVAGLRRFVYNKSKATEYDLYGSVLKPF</sequence>
<name>A0AAV1HPR8_9CHLO</name>
<organism evidence="2 3">
    <name type="scientific">Coccomyxa viridis</name>
    <dbReference type="NCBI Taxonomy" id="1274662"/>
    <lineage>
        <taxon>Eukaryota</taxon>
        <taxon>Viridiplantae</taxon>
        <taxon>Chlorophyta</taxon>
        <taxon>core chlorophytes</taxon>
        <taxon>Trebouxiophyceae</taxon>
        <taxon>Trebouxiophyceae incertae sedis</taxon>
        <taxon>Coccomyxaceae</taxon>
        <taxon>Coccomyxa</taxon>
    </lineage>
</organism>
<accession>A0AAV1HPR8</accession>
<dbReference type="EMBL" id="CAUYUE010000001">
    <property type="protein sequence ID" value="CAK0732617.1"/>
    <property type="molecule type" value="Genomic_DNA"/>
</dbReference>
<keyword evidence="3" id="KW-1185">Reference proteome</keyword>
<evidence type="ECO:0000313" key="3">
    <source>
        <dbReference type="Proteomes" id="UP001314263"/>
    </source>
</evidence>
<dbReference type="Proteomes" id="UP001314263">
    <property type="component" value="Unassembled WGS sequence"/>
</dbReference>